<dbReference type="InterPro" id="IPR029068">
    <property type="entry name" value="Glyas_Bleomycin-R_OHBP_Dase"/>
</dbReference>
<dbReference type="Gene3D" id="3.10.180.10">
    <property type="entry name" value="2,3-Dihydroxybiphenyl 1,2-Dioxygenase, domain 1"/>
    <property type="match status" value="1"/>
</dbReference>
<gene>
    <name evidence="2" type="ORF">J0X15_08135</name>
</gene>
<proteinExistence type="predicted"/>
<dbReference type="CDD" id="cd07247">
    <property type="entry name" value="SgaA_N_like"/>
    <property type="match status" value="1"/>
</dbReference>
<dbReference type="AlphaFoldDB" id="A0A939J4W7"/>
<keyword evidence="3" id="KW-1185">Reference proteome</keyword>
<dbReference type="PROSITE" id="PS51819">
    <property type="entry name" value="VOC"/>
    <property type="match status" value="1"/>
</dbReference>
<reference evidence="2" key="1">
    <citation type="submission" date="2021-03" db="EMBL/GenBank/DDBJ databases">
        <title>Roseibium sp. CAU 1637 isolated from Incheon.</title>
        <authorList>
            <person name="Kim W."/>
        </authorList>
    </citation>
    <scope>NUCLEOTIDE SEQUENCE</scope>
    <source>
        <strain evidence="2">CAU 1637</strain>
    </source>
</reference>
<dbReference type="RefSeq" id="WP_206939594.1">
    <property type="nucleotide sequence ID" value="NZ_JAFLNF010000003.1"/>
</dbReference>
<evidence type="ECO:0000259" key="1">
    <source>
        <dbReference type="PROSITE" id="PS51819"/>
    </source>
</evidence>
<dbReference type="Pfam" id="PF00903">
    <property type="entry name" value="Glyoxalase"/>
    <property type="match status" value="1"/>
</dbReference>
<evidence type="ECO:0000313" key="3">
    <source>
        <dbReference type="Proteomes" id="UP000664779"/>
    </source>
</evidence>
<dbReference type="EMBL" id="JAFLNF010000003">
    <property type="protein sequence ID" value="MBO0345185.1"/>
    <property type="molecule type" value="Genomic_DNA"/>
</dbReference>
<accession>A0A939J4W7</accession>
<dbReference type="PANTHER" id="PTHR33993:SF2">
    <property type="entry name" value="VOC DOMAIN-CONTAINING PROTEIN"/>
    <property type="match status" value="1"/>
</dbReference>
<dbReference type="InterPro" id="IPR004360">
    <property type="entry name" value="Glyas_Fos-R_dOase_dom"/>
</dbReference>
<dbReference type="InterPro" id="IPR037523">
    <property type="entry name" value="VOC_core"/>
</dbReference>
<sequence>MTFTPENFNIWFELPVTDLDKAIGFYEAVFQTKLVKEDMEPNPVAFFPTAEMKGRGGHLYPGKPAAKGTGMTIHLPCPDTLEASMDRLVEAGGEVVSDPIQIPYGRFTYCLDPDGNSISLYTA</sequence>
<dbReference type="Proteomes" id="UP000664779">
    <property type="component" value="Unassembled WGS sequence"/>
</dbReference>
<organism evidence="2 3">
    <name type="scientific">Roseibium limicola</name>
    <dbReference type="NCBI Taxonomy" id="2816037"/>
    <lineage>
        <taxon>Bacteria</taxon>
        <taxon>Pseudomonadati</taxon>
        <taxon>Pseudomonadota</taxon>
        <taxon>Alphaproteobacteria</taxon>
        <taxon>Hyphomicrobiales</taxon>
        <taxon>Stappiaceae</taxon>
        <taxon>Roseibium</taxon>
    </lineage>
</organism>
<dbReference type="SUPFAM" id="SSF54593">
    <property type="entry name" value="Glyoxalase/Bleomycin resistance protein/Dihydroxybiphenyl dioxygenase"/>
    <property type="match status" value="1"/>
</dbReference>
<dbReference type="InterPro" id="IPR052164">
    <property type="entry name" value="Anthracycline_SecMetBiosynth"/>
</dbReference>
<feature type="domain" description="VOC" evidence="1">
    <location>
        <begin position="8"/>
        <end position="123"/>
    </location>
</feature>
<dbReference type="PANTHER" id="PTHR33993">
    <property type="entry name" value="GLYOXALASE-RELATED"/>
    <property type="match status" value="1"/>
</dbReference>
<name>A0A939J4W7_9HYPH</name>
<comment type="caution">
    <text evidence="2">The sequence shown here is derived from an EMBL/GenBank/DDBJ whole genome shotgun (WGS) entry which is preliminary data.</text>
</comment>
<protein>
    <submittedName>
        <fullName evidence="2">VOC family protein</fullName>
    </submittedName>
</protein>
<evidence type="ECO:0000313" key="2">
    <source>
        <dbReference type="EMBL" id="MBO0345185.1"/>
    </source>
</evidence>